<dbReference type="AlphaFoldDB" id="A0AAQ2QDU0"/>
<feature type="region of interest" description="Disordered" evidence="1">
    <location>
        <begin position="263"/>
        <end position="289"/>
    </location>
</feature>
<accession>A0AAQ2QDU0</accession>
<evidence type="ECO:0000256" key="1">
    <source>
        <dbReference type="SAM" id="MobiDB-lite"/>
    </source>
</evidence>
<dbReference type="Pfam" id="PF03432">
    <property type="entry name" value="Relaxase"/>
    <property type="match status" value="1"/>
</dbReference>
<feature type="compositionally biased region" description="Basic and acidic residues" evidence="1">
    <location>
        <begin position="271"/>
        <end position="287"/>
    </location>
</feature>
<dbReference type="InterPro" id="IPR005094">
    <property type="entry name" value="Endonuclease_MobA/VirD2"/>
</dbReference>
<feature type="region of interest" description="Disordered" evidence="1">
    <location>
        <begin position="368"/>
        <end position="425"/>
    </location>
</feature>
<dbReference type="Proteomes" id="UP001163632">
    <property type="component" value="Plasmid unnamed2"/>
</dbReference>
<evidence type="ECO:0000313" key="4">
    <source>
        <dbReference type="EMBL" id="UZA53073.1"/>
    </source>
</evidence>
<gene>
    <name evidence="3" type="ORF">LP092_15620</name>
    <name evidence="4" type="ORF">LP129_14275</name>
</gene>
<protein>
    <submittedName>
        <fullName evidence="4">Relaxase/mobilization nuclease domain-containing protein</fullName>
    </submittedName>
</protein>
<evidence type="ECO:0000313" key="3">
    <source>
        <dbReference type="EMBL" id="UZA04861.1"/>
    </source>
</evidence>
<name>A0AAQ2QDU0_MORBO</name>
<geneLocation type="plasmid" evidence="3 6">
    <name>unnamed2</name>
</geneLocation>
<dbReference type="KEGG" id="mboi:DQF64_14525"/>
<dbReference type="GeneID" id="77190020"/>
<dbReference type="EMBL" id="CP087782">
    <property type="protein sequence ID" value="UZA53073.1"/>
    <property type="molecule type" value="Genomic_DNA"/>
</dbReference>
<reference evidence="4" key="1">
    <citation type="journal article" date="2022" name="BMC Microbiol.">
        <title>Whole genome sequencing of Moraxella bovis strains from North America reveals two genotypes with different genetic determinants.</title>
        <authorList>
            <person name="Wynn E.L."/>
            <person name="Hille M.M."/>
            <person name="Loy J.D."/>
            <person name="Schuller G."/>
            <person name="Kuhn K.L."/>
            <person name="Dickey A.M."/>
            <person name="Bono J.L."/>
            <person name="Clawson M.L."/>
        </authorList>
    </citation>
    <scope>NUCLEOTIDE SEQUENCE</scope>
    <source>
        <strain evidence="3">SAM102599</strain>
        <strain evidence="4">SAM57978</strain>
        <plasmid evidence="4 5">unnamed</plasmid>
        <plasmid evidence="3 6">unnamed2</plasmid>
    </source>
</reference>
<geneLocation type="plasmid" evidence="4 5">
    <name>unnamed</name>
</geneLocation>
<dbReference type="Proteomes" id="UP001163283">
    <property type="component" value="Plasmid unnamed"/>
</dbReference>
<keyword evidence="6" id="KW-1185">Reference proteome</keyword>
<dbReference type="EMBL" id="CP087832">
    <property type="protein sequence ID" value="UZA04861.1"/>
    <property type="molecule type" value="Genomic_DNA"/>
</dbReference>
<feature type="domain" description="MobA/VirD2-like nuclease" evidence="2">
    <location>
        <begin position="61"/>
        <end position="140"/>
    </location>
</feature>
<keyword evidence="4" id="KW-0614">Plasmid</keyword>
<dbReference type="RefSeq" id="WP_112742861.1">
    <property type="nucleotide sequence ID" value="NZ_CP030242.1"/>
</dbReference>
<feature type="compositionally biased region" description="Basic and acidic residues" evidence="1">
    <location>
        <begin position="393"/>
        <end position="415"/>
    </location>
</feature>
<evidence type="ECO:0000259" key="2">
    <source>
        <dbReference type="Pfam" id="PF03432"/>
    </source>
</evidence>
<proteinExistence type="predicted"/>
<feature type="compositionally biased region" description="Low complexity" evidence="1">
    <location>
        <begin position="416"/>
        <end position="425"/>
    </location>
</feature>
<sequence length="546" mass="62701">MLVKFFKQGLKGGGNTSSKSVKDYLLDNRANQGVARIIRGDEMHTSRQIDLLDCANASSTYTSGCLSFDESETLDEKQKQELMVSFEEALLPNFDVTRYACYWVEHTDKGRLELNFVFAKVDLQTGKHLDVYQQRRDVTRLNYWKEIQLQKYGLSDPNAPKHERDFLITPFKKPDGSTPHDKFKQKKEEIHQYISGSITKGDVTNASDVKRYIEYVHGDMNHPTGYQVKQNKTGIVVTDTTTEQTFRIQGKIYAKSFTLEEHQAGQPRGLNRIEDDRAKRQADYDRQKHQRLRTASERFATLCSLRARELHKKYGNEQTAQSSKRTIYARDDATLERDWGIDRETSLGLSAGDHHHDTKIVGGLDHVSIQPTGADLNPTSNRHGARVRPTQTSRDKNKNKDEKKQQTSDTREPRTSDSSSSQADASRPLWLFKQCRELIAWIYRKLAKRHEQRRGRLEGCTHRVATSRDRVAQYSKDMGADQKLIESYHQQNSQIIDKSSNTKPLIDQADQRACDSKRAVDQANSYINGTQQRRESLARKRASIIE</sequence>
<evidence type="ECO:0000313" key="5">
    <source>
        <dbReference type="Proteomes" id="UP001163283"/>
    </source>
</evidence>
<evidence type="ECO:0000313" key="6">
    <source>
        <dbReference type="Proteomes" id="UP001163632"/>
    </source>
</evidence>
<organism evidence="4 5">
    <name type="scientific">Moraxella bovis</name>
    <dbReference type="NCBI Taxonomy" id="476"/>
    <lineage>
        <taxon>Bacteria</taxon>
        <taxon>Pseudomonadati</taxon>
        <taxon>Pseudomonadota</taxon>
        <taxon>Gammaproteobacteria</taxon>
        <taxon>Moraxellales</taxon>
        <taxon>Moraxellaceae</taxon>
        <taxon>Moraxella</taxon>
    </lineage>
</organism>